<dbReference type="InterPro" id="IPR051218">
    <property type="entry name" value="Sec_MonoDiacylglyc_Lipase"/>
</dbReference>
<protein>
    <submittedName>
        <fullName evidence="3">Quinone oxidoreductase</fullName>
    </submittedName>
</protein>
<gene>
    <name evidence="2" type="ORF">C1SCF055_LOCUS22559</name>
</gene>
<dbReference type="SUPFAM" id="SSF53474">
    <property type="entry name" value="alpha/beta-Hydrolases"/>
    <property type="match status" value="1"/>
</dbReference>
<dbReference type="PANTHER" id="PTHR45856:SF24">
    <property type="entry name" value="FUNGAL LIPASE-LIKE DOMAIN-CONTAINING PROTEIN"/>
    <property type="match status" value="1"/>
</dbReference>
<sequence length="589" mass="65531">MSSSEASGHWYLKLLQQAEVPEHFHQGSIEALQQLGIQSFQALVAAFTSRLHNDVDFGLGDLMLPPFHRKKMAEILRHPPLPITHEEIMSCGEDSDETAKFKKGRAPDLFLHAQCPRTKQKYLFCVVAPSGRSCFFAAFAGTHASGDWTTNLTLIPVSGVGVGGKVHGGFWERCACMKFPFMHRMVEHFGCEAMIFTGHSLGGAVSHLSCLWAKRQDEFKQLKLPISSVAFAAPLAACEEVARDVERLDWTSHFVNIVNGDDPVPRLLNLAESLAELCRAGSDLSRSIDASPQEIGSILNCLTGKAGLSTVLLNFLPSAPVADALQRLAMLPAAKSIAKVIDIYKPFGIYVFLRAPSAGPYECTWSRGMEVLEELGPAKLLDKSFKGNLTNDNIRRHDVSAVENLLLLTCPADIKQAKKSKDLEVAVRIATTRERLCWIGAYYAFVGGMSLARSMSMRWRGVRLHWDNAFLPLNIVFFCMPPFLFTYQLDLALHPMRLGGLGGLQLGGKANRIAEEANRIRLGRKHHWFGCEYLPWVDDQTLWIHKPICLPLTLEAAYHRERAASLRAQRAKGLEAEADWAYFMPRCET</sequence>
<dbReference type="Pfam" id="PF01764">
    <property type="entry name" value="Lipase_3"/>
    <property type="match status" value="1"/>
</dbReference>
<dbReference type="EMBL" id="CAMXCT010002150">
    <property type="protein sequence ID" value="CAI3996051.1"/>
    <property type="molecule type" value="Genomic_DNA"/>
</dbReference>
<reference evidence="3 4" key="2">
    <citation type="submission" date="2024-05" db="EMBL/GenBank/DDBJ databases">
        <authorList>
            <person name="Chen Y."/>
            <person name="Shah S."/>
            <person name="Dougan E. K."/>
            <person name="Thang M."/>
            <person name="Chan C."/>
        </authorList>
    </citation>
    <scope>NUCLEOTIDE SEQUENCE [LARGE SCALE GENOMIC DNA]</scope>
</reference>
<evidence type="ECO:0000313" key="3">
    <source>
        <dbReference type="EMBL" id="CAL4783363.1"/>
    </source>
</evidence>
<dbReference type="Gene3D" id="3.40.50.1820">
    <property type="entry name" value="alpha/beta hydrolase"/>
    <property type="match status" value="1"/>
</dbReference>
<dbReference type="PANTHER" id="PTHR45856">
    <property type="entry name" value="ALPHA/BETA-HYDROLASES SUPERFAMILY PROTEIN"/>
    <property type="match status" value="1"/>
</dbReference>
<keyword evidence="4" id="KW-1185">Reference proteome</keyword>
<dbReference type="GO" id="GO:0006629">
    <property type="term" value="P:lipid metabolic process"/>
    <property type="evidence" value="ECO:0007669"/>
    <property type="project" value="InterPro"/>
</dbReference>
<evidence type="ECO:0000313" key="4">
    <source>
        <dbReference type="Proteomes" id="UP001152797"/>
    </source>
</evidence>
<reference evidence="2" key="1">
    <citation type="submission" date="2022-10" db="EMBL/GenBank/DDBJ databases">
        <authorList>
            <person name="Chen Y."/>
            <person name="Dougan E. K."/>
            <person name="Chan C."/>
            <person name="Rhodes N."/>
            <person name="Thang M."/>
        </authorList>
    </citation>
    <scope>NUCLEOTIDE SEQUENCE</scope>
</reference>
<dbReference type="EMBL" id="CAMXCT030002150">
    <property type="protein sequence ID" value="CAL4783363.1"/>
    <property type="molecule type" value="Genomic_DNA"/>
</dbReference>
<organism evidence="2">
    <name type="scientific">Cladocopium goreaui</name>
    <dbReference type="NCBI Taxonomy" id="2562237"/>
    <lineage>
        <taxon>Eukaryota</taxon>
        <taxon>Sar</taxon>
        <taxon>Alveolata</taxon>
        <taxon>Dinophyceae</taxon>
        <taxon>Suessiales</taxon>
        <taxon>Symbiodiniaceae</taxon>
        <taxon>Cladocopium</taxon>
    </lineage>
</organism>
<dbReference type="AlphaFoldDB" id="A0A9P1G1I5"/>
<dbReference type="OrthoDB" id="406205at2759"/>
<name>A0A9P1G1I5_9DINO</name>
<dbReference type="InterPro" id="IPR029058">
    <property type="entry name" value="AB_hydrolase_fold"/>
</dbReference>
<dbReference type="Proteomes" id="UP001152797">
    <property type="component" value="Unassembled WGS sequence"/>
</dbReference>
<accession>A0A9P1G1I5</accession>
<dbReference type="InterPro" id="IPR002921">
    <property type="entry name" value="Fungal_lipase-type"/>
</dbReference>
<dbReference type="EMBL" id="CAMXCT020002150">
    <property type="protein sequence ID" value="CAL1149426.1"/>
    <property type="molecule type" value="Genomic_DNA"/>
</dbReference>
<proteinExistence type="predicted"/>
<comment type="caution">
    <text evidence="2">The sequence shown here is derived from an EMBL/GenBank/DDBJ whole genome shotgun (WGS) entry which is preliminary data.</text>
</comment>
<evidence type="ECO:0000259" key="1">
    <source>
        <dbReference type="Pfam" id="PF01764"/>
    </source>
</evidence>
<evidence type="ECO:0000313" key="2">
    <source>
        <dbReference type="EMBL" id="CAI3996051.1"/>
    </source>
</evidence>
<feature type="domain" description="Fungal lipase-type" evidence="1">
    <location>
        <begin position="137"/>
        <end position="268"/>
    </location>
</feature>